<gene>
    <name evidence="1" type="ORF">DICVIV_08387</name>
</gene>
<keyword evidence="2" id="KW-1185">Reference proteome</keyword>
<name>A0A0D8XLY2_DICVI</name>
<dbReference type="AlphaFoldDB" id="A0A0D8XLY2"/>
<evidence type="ECO:0000313" key="1">
    <source>
        <dbReference type="EMBL" id="KJH45550.1"/>
    </source>
</evidence>
<accession>A0A0D8XLY2</accession>
<proteinExistence type="predicted"/>
<organism evidence="1 2">
    <name type="scientific">Dictyocaulus viviparus</name>
    <name type="common">Bovine lungworm</name>
    <dbReference type="NCBI Taxonomy" id="29172"/>
    <lineage>
        <taxon>Eukaryota</taxon>
        <taxon>Metazoa</taxon>
        <taxon>Ecdysozoa</taxon>
        <taxon>Nematoda</taxon>
        <taxon>Chromadorea</taxon>
        <taxon>Rhabditida</taxon>
        <taxon>Rhabditina</taxon>
        <taxon>Rhabditomorpha</taxon>
        <taxon>Strongyloidea</taxon>
        <taxon>Metastrongylidae</taxon>
        <taxon>Dictyocaulus</taxon>
    </lineage>
</organism>
<dbReference type="Proteomes" id="UP000053766">
    <property type="component" value="Unassembled WGS sequence"/>
</dbReference>
<protein>
    <submittedName>
        <fullName evidence="1">Uncharacterized protein</fullName>
    </submittedName>
</protein>
<reference evidence="1 2" key="1">
    <citation type="submission" date="2013-11" db="EMBL/GenBank/DDBJ databases">
        <title>Draft genome of the bovine lungworm Dictyocaulus viviparus.</title>
        <authorList>
            <person name="Mitreva M."/>
        </authorList>
    </citation>
    <scope>NUCLEOTIDE SEQUENCE [LARGE SCALE GENOMIC DNA]</scope>
    <source>
        <strain evidence="1 2">HannoverDv2000</strain>
    </source>
</reference>
<sequence>MLISALTIKNSAKKFHEFRFIEILVPRSPLFEVLEEDCDAQQITIAETSHMYCDDIKAHLFKR</sequence>
<reference evidence="2" key="2">
    <citation type="journal article" date="2016" name="Sci. Rep.">
        <title>Dictyocaulus viviparus genome, variome and transcriptome elucidate lungworm biology and support future intervention.</title>
        <authorList>
            <person name="McNulty S.N."/>
            <person name="Strube C."/>
            <person name="Rosa B.A."/>
            <person name="Martin J.C."/>
            <person name="Tyagi R."/>
            <person name="Choi Y.J."/>
            <person name="Wang Q."/>
            <person name="Hallsworth Pepin K."/>
            <person name="Zhang X."/>
            <person name="Ozersky P."/>
            <person name="Wilson R.K."/>
            <person name="Sternberg P.W."/>
            <person name="Gasser R.B."/>
            <person name="Mitreva M."/>
        </authorList>
    </citation>
    <scope>NUCLEOTIDE SEQUENCE [LARGE SCALE GENOMIC DNA]</scope>
    <source>
        <strain evidence="2">HannoverDv2000</strain>
    </source>
</reference>
<evidence type="ECO:0000313" key="2">
    <source>
        <dbReference type="Proteomes" id="UP000053766"/>
    </source>
</evidence>
<dbReference type="EMBL" id="KN716401">
    <property type="protein sequence ID" value="KJH45550.1"/>
    <property type="molecule type" value="Genomic_DNA"/>
</dbReference>